<evidence type="ECO:0000256" key="1">
    <source>
        <dbReference type="SAM" id="MobiDB-lite"/>
    </source>
</evidence>
<name>A0A372FTG8_9ACTN</name>
<protein>
    <submittedName>
        <fullName evidence="3">Uncharacterized protein</fullName>
    </submittedName>
</protein>
<proteinExistence type="predicted"/>
<feature type="chain" id="PRO_5016738555" evidence="2">
    <location>
        <begin position="20"/>
        <end position="314"/>
    </location>
</feature>
<dbReference type="Gene3D" id="2.60.120.200">
    <property type="match status" value="1"/>
</dbReference>
<accession>A0A372FTG8</accession>
<keyword evidence="4" id="KW-1185">Reference proteome</keyword>
<dbReference type="RefSeq" id="WP_117230356.1">
    <property type="nucleotide sequence ID" value="NZ_CP061725.1"/>
</dbReference>
<reference evidence="3 4" key="1">
    <citation type="submission" date="2018-08" db="EMBL/GenBank/DDBJ databases">
        <title>Verrucosispora craniellae sp. nov., isolated from a marine sponge in the South China Sea.</title>
        <authorList>
            <person name="Li L."/>
            <person name="Lin H.W."/>
        </authorList>
    </citation>
    <scope>NUCLEOTIDE SEQUENCE [LARGE SCALE GENOMIC DNA]</scope>
    <source>
        <strain evidence="3 4">LHW63014</strain>
    </source>
</reference>
<dbReference type="AlphaFoldDB" id="A0A372FTG8"/>
<dbReference type="InterPro" id="IPR013320">
    <property type="entry name" value="ConA-like_dom_sf"/>
</dbReference>
<dbReference type="Proteomes" id="UP000262621">
    <property type="component" value="Unassembled WGS sequence"/>
</dbReference>
<dbReference type="SUPFAM" id="SSF49899">
    <property type="entry name" value="Concanavalin A-like lectins/glucanases"/>
    <property type="match status" value="1"/>
</dbReference>
<evidence type="ECO:0000313" key="3">
    <source>
        <dbReference type="EMBL" id="RFS44023.1"/>
    </source>
</evidence>
<sequence>MSVALTAGVLVALPGTAAADGTVLFDQPFRNNTANGVGAVAVPGVPSGTSSNSACLSASGNTATGPLLSCPTSTDQPGSGKLRLTPASLTRQGGVFGAVSVPTSQGLHVTFNAYQYGGTSTGADGLAFVLAAVDPADPRSPSIIGQPGGSLGYSAAFSGGSVGLSNGYLGIGFDVYGNYSNSIYQGTGCTNPAYISTTGGRVPGQVVIRGPGRNGVGYCAINSTATSTSSAAIALRASTRTASVVPVEVVANTTGSEYTTSTGITVPAGRYAVRLTPVGGTARTLSGALPPVARPPGRASPARTPTCRSPAAVT</sequence>
<dbReference type="EMBL" id="QVFU01000038">
    <property type="protein sequence ID" value="RFS44023.1"/>
    <property type="molecule type" value="Genomic_DNA"/>
</dbReference>
<feature type="signal peptide" evidence="2">
    <location>
        <begin position="1"/>
        <end position="19"/>
    </location>
</feature>
<organism evidence="3 4">
    <name type="scientific">Micromonospora craniellae</name>
    <dbReference type="NCBI Taxonomy" id="2294034"/>
    <lineage>
        <taxon>Bacteria</taxon>
        <taxon>Bacillati</taxon>
        <taxon>Actinomycetota</taxon>
        <taxon>Actinomycetes</taxon>
        <taxon>Micromonosporales</taxon>
        <taxon>Micromonosporaceae</taxon>
        <taxon>Micromonospora</taxon>
    </lineage>
</organism>
<evidence type="ECO:0000313" key="4">
    <source>
        <dbReference type="Proteomes" id="UP000262621"/>
    </source>
</evidence>
<comment type="caution">
    <text evidence="3">The sequence shown here is derived from an EMBL/GenBank/DDBJ whole genome shotgun (WGS) entry which is preliminary data.</text>
</comment>
<keyword evidence="2" id="KW-0732">Signal</keyword>
<feature type="region of interest" description="Disordered" evidence="1">
    <location>
        <begin position="283"/>
        <end position="314"/>
    </location>
</feature>
<gene>
    <name evidence="3" type="ORF">D0Q02_24455</name>
</gene>
<evidence type="ECO:0000256" key="2">
    <source>
        <dbReference type="SAM" id="SignalP"/>
    </source>
</evidence>